<evidence type="ECO:0000256" key="1">
    <source>
        <dbReference type="SAM" id="MobiDB-lite"/>
    </source>
</evidence>
<evidence type="ECO:0000313" key="2">
    <source>
        <dbReference type="EMBL" id="QDG54492.1"/>
    </source>
</evidence>
<dbReference type="Gene3D" id="1.25.40.10">
    <property type="entry name" value="Tetratricopeptide repeat domain"/>
    <property type="match status" value="5"/>
</dbReference>
<dbReference type="InterPro" id="IPR011990">
    <property type="entry name" value="TPR-like_helical_dom_sf"/>
</dbReference>
<name>A0A4Y6Q1T3_PERCE</name>
<dbReference type="PANTHER" id="PTHR12558:SF13">
    <property type="entry name" value="CELL DIVISION CYCLE PROTEIN 27 HOMOLOG"/>
    <property type="match status" value="1"/>
</dbReference>
<dbReference type="OrthoDB" id="5244639at2"/>
<dbReference type="Proteomes" id="UP000315995">
    <property type="component" value="Chromosome"/>
</dbReference>
<protein>
    <submittedName>
        <fullName evidence="2">Tetratricopeptide repeat protein</fullName>
    </submittedName>
</protein>
<accession>A0A4Y6Q1T3</accession>
<evidence type="ECO:0000313" key="3">
    <source>
        <dbReference type="Proteomes" id="UP000315995"/>
    </source>
</evidence>
<dbReference type="SUPFAM" id="SSF48452">
    <property type="entry name" value="TPR-like"/>
    <property type="match status" value="4"/>
</dbReference>
<feature type="compositionally biased region" description="Low complexity" evidence="1">
    <location>
        <begin position="1"/>
        <end position="11"/>
    </location>
</feature>
<organism evidence="2 3">
    <name type="scientific">Persicimonas caeni</name>
    <dbReference type="NCBI Taxonomy" id="2292766"/>
    <lineage>
        <taxon>Bacteria</taxon>
        <taxon>Deltaproteobacteria</taxon>
        <taxon>Bradymonadales</taxon>
        <taxon>Bradymonadaceae</taxon>
        <taxon>Persicimonas</taxon>
    </lineage>
</organism>
<feature type="region of interest" description="Disordered" evidence="1">
    <location>
        <begin position="1"/>
        <end position="22"/>
    </location>
</feature>
<dbReference type="SMART" id="SM00028">
    <property type="entry name" value="TPR"/>
    <property type="match status" value="8"/>
</dbReference>
<dbReference type="Pfam" id="PF13176">
    <property type="entry name" value="TPR_7"/>
    <property type="match status" value="2"/>
</dbReference>
<sequence length="1736" mass="196780">MAHTTLDLTPRTTRRSDDDQNRAATFRRANVPGEDLSDDAKTTARRAAYRPREEVAIRRDVVEQFRNRLERDATHTPDNPDAVAAALFGIARAEESLGRFEEARQALSRLENVRDFSPVVWALSRRLYRQEGREDRAIETLQMARKSAAEEGQDALAVLIDLELARHAWLEGESADEIIGRVDTLSDEGGDYTALWKTRLHLDALLERGASDWALGVVGRDLEHIDDPKLRDMLRMRAAIWSAVWGDLDDATSLLEEVRRNGNLDGDLGEFLGSLYFDLGRRDKATELFETSENLEQTDVVSAAMLQETVADSPKGADAMLGSLIRREPEDWTALRVRETHLERYFDRHESQDERALDKPGESLIDVYNLQLEGPLSTQERVTKLTRLGRLYECEAGLEEAAAEVYREALALEADHVPALRALGRLYARRDNWAGLADLYEREIANMAGAPSVWRRHFQLAEIYRVRLENAVRALEHYRQVLEHRPHYLPALKAAAGLLGELGRWSELADLFLASVEVAPNRRQKLYLLDKVAEVAENELRNYEVAIGAWQEILLLDDQHPRAFAALGRLYAKTGQWNRLIELNMREIELVEDLEEEAVLRQKCAEIAERHLDDLDLAEKHYRAALDVLPDFLPALEGLGRIYMRKQRWDDIIEMSGRELQQTDDLREAIRRLGALAEIFETRLDRREDAIRIYERILELDPSDAHAIESAIRLNYTLERWPEVIALTERKLMTTSEPRAFASLQGELGMIAEWHQNDLGKAYARYLAALDAEPANAHWLAGVARCWSAAGQDADAVADRLEDNVMKPMSAEVRDRYFKVIARLRERAYKSADASRAYRMHGSSESLENQLVLQLAMAQGGERKVLQQFRRANPHHALERLLDVNRSGLTVGDADAIRDAIDALDAVEREALLAELPVSVAAEFSRPEDTAELRLSAELVRVLEGEALKGQFDDSTTDPLSLRLRGIEARQSNDFEAYVFWTRRELELRDSRDLKVSRLTEVAEFAASRGRRDDTVTFLEEAARQAFPERHVETAEGDVEIAELEGAIEGAQDGPTLDRLYQAIRAAELWELLRDCLEAHSLRGGLTRSRRLYLFRTLAEVYEQKLEDFDGASTALSHCWQLSEDVTYLRELVRVSMSRDDLDRAIRFQQRHFEHVTEADSSPEECVQSGLWLAELLLQDEERIEDGVDCLEHLLATYLVEESAAEEGDGGQELALFDDVRRNLAYAYDQLGNAYRAVEYFQQVLGNEVDEGELADWRQLVEVYNTRLDDRETAYELQWKIVESGLGGADDLEMVVDLAFGADCLDDCAERLEDLAENVDGERRRDLLARAAGVIEEDLMWPEEAVRLYTAAITCCENQCGENKRGEAEGSDTWVELVRRRAFCLAQIAGREHEALEEFRKLVVSDPYEPTTYRGMSDLLERCQAFDRARVSKQILRVLDCAVEIEEPRTKTNPTRPITREQIEKHLLPDELTGGMVDVLQAAMPLVEKVWSDELPQRKALEGVRLKKLDATDVKESLQAALEVFGITRFKAESGDSGPTTPQVFAGSSPYVWLHGEQIEKMQSAELRFIAGYSAALAWSGLPALLAVDGRRVWHLIEAVLLKQTGEGFDERVDMATQNLVDTVSSPFHTVARRRLMAALDPAVDTFGDVHCEIWPRAVEQFACRVGLVLSGDVRAAVRGLLSFHGWDLPLDAPETQKQIRRNEEVQRLMAFAMSDDYLEARYAFGLAGKPSRIVK</sequence>
<keyword evidence="3" id="KW-1185">Reference proteome</keyword>
<gene>
    <name evidence="2" type="ORF">FIV42_28225</name>
</gene>
<reference evidence="2 3" key="1">
    <citation type="submission" date="2019-06" db="EMBL/GenBank/DDBJ databases">
        <title>Persicimonas caeni gen. nov., sp. nov., a predatory bacterium isolated from solar saltern.</title>
        <authorList>
            <person name="Wang S."/>
        </authorList>
    </citation>
    <scope>NUCLEOTIDE SEQUENCE [LARGE SCALE GENOMIC DNA]</scope>
    <source>
        <strain evidence="2 3">YN101</strain>
    </source>
</reference>
<dbReference type="RefSeq" id="WP_141200936.1">
    <property type="nucleotide sequence ID" value="NZ_CP041186.1"/>
</dbReference>
<proteinExistence type="predicted"/>
<dbReference type="EMBL" id="CP041186">
    <property type="protein sequence ID" value="QDG54492.1"/>
    <property type="molecule type" value="Genomic_DNA"/>
</dbReference>
<dbReference type="PANTHER" id="PTHR12558">
    <property type="entry name" value="CELL DIVISION CYCLE 16,23,27"/>
    <property type="match status" value="1"/>
</dbReference>
<dbReference type="Pfam" id="PF13181">
    <property type="entry name" value="TPR_8"/>
    <property type="match status" value="1"/>
</dbReference>
<dbReference type="InterPro" id="IPR019734">
    <property type="entry name" value="TPR_rpt"/>
</dbReference>
<accession>A0A5B8YGH6</accession>